<comment type="caution">
    <text evidence="1">The sequence shown here is derived from an EMBL/GenBank/DDBJ whole genome shotgun (WGS) entry which is preliminary data.</text>
</comment>
<dbReference type="Proteomes" id="UP000548476">
    <property type="component" value="Unassembled WGS sequence"/>
</dbReference>
<dbReference type="EMBL" id="JACHGT010000006">
    <property type="protein sequence ID" value="MBB6035293.1"/>
    <property type="molecule type" value="Genomic_DNA"/>
</dbReference>
<keyword evidence="2" id="KW-1185">Reference proteome</keyword>
<protein>
    <submittedName>
        <fullName evidence="1">Uncharacterized protein</fullName>
    </submittedName>
</protein>
<gene>
    <name evidence="1" type="ORF">HNR73_003150</name>
</gene>
<sequence length="206" mass="22999">MGTDISGFVEIRPHQRWRTTTVAAWEYVADLDHLFDGRSYDLFGCLFGVRNYAGFRPVAAGRGLPGDLSSRGAAEWEEWCSGCHDPTWITWAELAAIDLDEPAERPDLRYHHYRRTPDGGLKRVAKFSGGRPIGELIAASGMTPAEGPVPWPVGTEWTDGDDVYRIERLVRRDVLPGSMSALWQIMGALAELHGAEHVRLVVYFDS</sequence>
<evidence type="ECO:0000313" key="2">
    <source>
        <dbReference type="Proteomes" id="UP000548476"/>
    </source>
</evidence>
<name>A0A841FK26_9ACTN</name>
<reference evidence="1 2" key="1">
    <citation type="submission" date="2020-08" db="EMBL/GenBank/DDBJ databases">
        <title>Genomic Encyclopedia of Type Strains, Phase IV (KMG-IV): sequencing the most valuable type-strain genomes for metagenomic binning, comparative biology and taxonomic classification.</title>
        <authorList>
            <person name="Goeker M."/>
        </authorList>
    </citation>
    <scope>NUCLEOTIDE SEQUENCE [LARGE SCALE GENOMIC DNA]</scope>
    <source>
        <strain evidence="1 2">YIM 65646</strain>
    </source>
</reference>
<evidence type="ECO:0000313" key="1">
    <source>
        <dbReference type="EMBL" id="MBB6035293.1"/>
    </source>
</evidence>
<dbReference type="RefSeq" id="WP_184788141.1">
    <property type="nucleotide sequence ID" value="NZ_BONT01000004.1"/>
</dbReference>
<organism evidence="1 2">
    <name type="scientific">Phytomonospora endophytica</name>
    <dbReference type="NCBI Taxonomy" id="714109"/>
    <lineage>
        <taxon>Bacteria</taxon>
        <taxon>Bacillati</taxon>
        <taxon>Actinomycetota</taxon>
        <taxon>Actinomycetes</taxon>
        <taxon>Micromonosporales</taxon>
        <taxon>Micromonosporaceae</taxon>
        <taxon>Phytomonospora</taxon>
    </lineage>
</organism>
<proteinExistence type="predicted"/>
<dbReference type="AlphaFoldDB" id="A0A841FK26"/>
<accession>A0A841FK26</accession>